<dbReference type="Proteomes" id="UP000050562">
    <property type="component" value="Unassembled WGS sequence"/>
</dbReference>
<comment type="caution">
    <text evidence="2">The sequence shown here is derived from an EMBL/GenBank/DDBJ whole genome shotgun (WGS) entry which is preliminary data.</text>
</comment>
<feature type="transmembrane region" description="Helical" evidence="1">
    <location>
        <begin position="34"/>
        <end position="53"/>
    </location>
</feature>
<evidence type="ECO:0000256" key="1">
    <source>
        <dbReference type="SAM" id="Phobius"/>
    </source>
</evidence>
<dbReference type="EMBL" id="LJRC01000230">
    <property type="protein sequence ID" value="KPY32582.1"/>
    <property type="molecule type" value="Genomic_DNA"/>
</dbReference>
<gene>
    <name evidence="2" type="ORF">ALO52_200067</name>
</gene>
<organism evidence="2 3">
    <name type="scientific">Pseudomonas syringae pv. primulae</name>
    <dbReference type="NCBI Taxonomy" id="251707"/>
    <lineage>
        <taxon>Bacteria</taxon>
        <taxon>Pseudomonadati</taxon>
        <taxon>Pseudomonadota</taxon>
        <taxon>Gammaproteobacteria</taxon>
        <taxon>Pseudomonadales</taxon>
        <taxon>Pseudomonadaceae</taxon>
        <taxon>Pseudomonas</taxon>
    </lineage>
</organism>
<dbReference type="AlphaFoldDB" id="A0A0Q0AH74"/>
<keyword evidence="1" id="KW-0812">Transmembrane</keyword>
<keyword evidence="1" id="KW-0472">Membrane</keyword>
<reference evidence="2 3" key="1">
    <citation type="submission" date="2015-09" db="EMBL/GenBank/DDBJ databases">
        <title>Genome announcement of multiple Pseudomonas syringae strains.</title>
        <authorList>
            <person name="Thakur S."/>
            <person name="Wang P.W."/>
            <person name="Gong Y."/>
            <person name="Weir B.S."/>
            <person name="Guttman D.S."/>
        </authorList>
    </citation>
    <scope>NUCLEOTIDE SEQUENCE [LARGE SCALE GENOMIC DNA]</scope>
    <source>
        <strain evidence="2 3">ICMP3956</strain>
    </source>
</reference>
<accession>A0A0Q0AH74</accession>
<name>A0A0Q0AH74_9PSED</name>
<evidence type="ECO:0000313" key="3">
    <source>
        <dbReference type="Proteomes" id="UP000050562"/>
    </source>
</evidence>
<dbReference type="PATRIC" id="fig|251707.3.peg.5133"/>
<feature type="transmembrane region" description="Helical" evidence="1">
    <location>
        <begin position="74"/>
        <end position="92"/>
    </location>
</feature>
<proteinExistence type="predicted"/>
<sequence length="97" mass="10821">MNDLLSHSAFIAITLLLLAPSVWATCAFSAKNFSTPKLVLTLTYNIFCGHLYLKYAKYGTLPFDITLRSIELRWLSLFIPLAFALLLPTPRIKTGTG</sequence>
<keyword evidence="1" id="KW-1133">Transmembrane helix</keyword>
<evidence type="ECO:0000313" key="2">
    <source>
        <dbReference type="EMBL" id="KPY32582.1"/>
    </source>
</evidence>
<protein>
    <submittedName>
        <fullName evidence="2">MerR family transcriptional regulator</fullName>
    </submittedName>
</protein>